<keyword evidence="4" id="KW-1185">Reference proteome</keyword>
<evidence type="ECO:0000256" key="1">
    <source>
        <dbReference type="SAM" id="MobiDB-lite"/>
    </source>
</evidence>
<dbReference type="Proteomes" id="UP001172159">
    <property type="component" value="Unassembled WGS sequence"/>
</dbReference>
<feature type="compositionally biased region" description="Basic and acidic residues" evidence="1">
    <location>
        <begin position="83"/>
        <end position="93"/>
    </location>
</feature>
<comment type="caution">
    <text evidence="3">The sequence shown here is derived from an EMBL/GenBank/DDBJ whole genome shotgun (WGS) entry which is preliminary data.</text>
</comment>
<keyword evidence="2" id="KW-0732">Signal</keyword>
<proteinExistence type="predicted"/>
<protein>
    <recommendedName>
        <fullName evidence="5">Secreted protein</fullName>
    </recommendedName>
</protein>
<dbReference type="EMBL" id="JAUKTV010000004">
    <property type="protein sequence ID" value="KAK0739646.1"/>
    <property type="molecule type" value="Genomic_DNA"/>
</dbReference>
<evidence type="ECO:0000313" key="4">
    <source>
        <dbReference type="Proteomes" id="UP001172159"/>
    </source>
</evidence>
<dbReference type="AlphaFoldDB" id="A0AA40BSP3"/>
<gene>
    <name evidence="3" type="ORF">B0T21DRAFT_145387</name>
</gene>
<reference evidence="3" key="1">
    <citation type="submission" date="2023-06" db="EMBL/GenBank/DDBJ databases">
        <title>Genome-scale phylogeny and comparative genomics of the fungal order Sordariales.</title>
        <authorList>
            <consortium name="Lawrence Berkeley National Laboratory"/>
            <person name="Hensen N."/>
            <person name="Bonometti L."/>
            <person name="Westerberg I."/>
            <person name="Brannstrom I.O."/>
            <person name="Guillou S."/>
            <person name="Cros-Aarteil S."/>
            <person name="Calhoun S."/>
            <person name="Haridas S."/>
            <person name="Kuo A."/>
            <person name="Mondo S."/>
            <person name="Pangilinan J."/>
            <person name="Riley R."/>
            <person name="Labutti K."/>
            <person name="Andreopoulos B."/>
            <person name="Lipzen A."/>
            <person name="Chen C."/>
            <person name="Yanf M."/>
            <person name="Daum C."/>
            <person name="Ng V."/>
            <person name="Clum A."/>
            <person name="Steindorff A."/>
            <person name="Ohm R."/>
            <person name="Martin F."/>
            <person name="Silar P."/>
            <person name="Natvig D."/>
            <person name="Lalanne C."/>
            <person name="Gautier V."/>
            <person name="Ament-Velasquez S.L."/>
            <person name="Kruys A."/>
            <person name="Hutchinson M.I."/>
            <person name="Powell A.J."/>
            <person name="Barry K."/>
            <person name="Miller A.N."/>
            <person name="Grigoriev I.V."/>
            <person name="Debuchy R."/>
            <person name="Gladieux P."/>
            <person name="Thoren M.H."/>
            <person name="Johannesson H."/>
        </authorList>
    </citation>
    <scope>NUCLEOTIDE SEQUENCE</scope>
    <source>
        <strain evidence="3">CBS 540.89</strain>
    </source>
</reference>
<organism evidence="3 4">
    <name type="scientific">Apiosordaria backusii</name>
    <dbReference type="NCBI Taxonomy" id="314023"/>
    <lineage>
        <taxon>Eukaryota</taxon>
        <taxon>Fungi</taxon>
        <taxon>Dikarya</taxon>
        <taxon>Ascomycota</taxon>
        <taxon>Pezizomycotina</taxon>
        <taxon>Sordariomycetes</taxon>
        <taxon>Sordariomycetidae</taxon>
        <taxon>Sordariales</taxon>
        <taxon>Lasiosphaeriaceae</taxon>
        <taxon>Apiosordaria</taxon>
    </lineage>
</organism>
<evidence type="ECO:0008006" key="5">
    <source>
        <dbReference type="Google" id="ProtNLM"/>
    </source>
</evidence>
<accession>A0AA40BSP3</accession>
<sequence>MRTLRCILLRYLICPPVLHHLSAEREEKYQQRSYHPLTHNVFLGITVGCLFRGVARGHRTSGGCLDGAWGLNGYTGGTSGQAKRSEGREERTRRQAPPSAPPPSNPGSGWERAPGCRPCRPSEQGHLISTGILRGLWANS</sequence>
<name>A0AA40BSP3_9PEZI</name>
<evidence type="ECO:0000256" key="2">
    <source>
        <dbReference type="SAM" id="SignalP"/>
    </source>
</evidence>
<feature type="region of interest" description="Disordered" evidence="1">
    <location>
        <begin position="61"/>
        <end position="125"/>
    </location>
</feature>
<evidence type="ECO:0000313" key="3">
    <source>
        <dbReference type="EMBL" id="KAK0739646.1"/>
    </source>
</evidence>
<feature type="chain" id="PRO_5041350799" description="Secreted protein" evidence="2">
    <location>
        <begin position="24"/>
        <end position="140"/>
    </location>
</feature>
<feature type="signal peptide" evidence="2">
    <location>
        <begin position="1"/>
        <end position="23"/>
    </location>
</feature>